<evidence type="ECO:0000313" key="3">
    <source>
        <dbReference type="Proteomes" id="UP000248856"/>
    </source>
</evidence>
<dbReference type="EMBL" id="QLTA01000011">
    <property type="protein sequence ID" value="RAR84363.1"/>
    <property type="molecule type" value="Genomic_DNA"/>
</dbReference>
<dbReference type="Proteomes" id="UP000248856">
    <property type="component" value="Unassembled WGS sequence"/>
</dbReference>
<organism evidence="2 3">
    <name type="scientific">Paracidovorax anthurii</name>
    <dbReference type="NCBI Taxonomy" id="78229"/>
    <lineage>
        <taxon>Bacteria</taxon>
        <taxon>Pseudomonadati</taxon>
        <taxon>Pseudomonadota</taxon>
        <taxon>Betaproteobacteria</taxon>
        <taxon>Burkholderiales</taxon>
        <taxon>Comamonadaceae</taxon>
        <taxon>Paracidovorax</taxon>
    </lineage>
</organism>
<gene>
    <name evidence="2" type="ORF">AX018_101181</name>
</gene>
<accession>A0A328ZGP5</accession>
<feature type="region of interest" description="Disordered" evidence="1">
    <location>
        <begin position="52"/>
        <end position="79"/>
    </location>
</feature>
<dbReference type="RefSeq" id="WP_111876748.1">
    <property type="nucleotide sequence ID" value="NZ_QLTA01000011.1"/>
</dbReference>
<comment type="caution">
    <text evidence="2">The sequence shown here is derived from an EMBL/GenBank/DDBJ whole genome shotgun (WGS) entry which is preliminary data.</text>
</comment>
<evidence type="ECO:0000313" key="2">
    <source>
        <dbReference type="EMBL" id="RAR84363.1"/>
    </source>
</evidence>
<evidence type="ECO:0000256" key="1">
    <source>
        <dbReference type="SAM" id="MobiDB-lite"/>
    </source>
</evidence>
<feature type="compositionally biased region" description="Pro residues" evidence="1">
    <location>
        <begin position="60"/>
        <end position="75"/>
    </location>
</feature>
<proteinExistence type="predicted"/>
<dbReference type="AlphaFoldDB" id="A0A328ZGP5"/>
<reference evidence="2 3" key="1">
    <citation type="submission" date="2018-06" db="EMBL/GenBank/DDBJ databases">
        <title>Genomic Encyclopedia of Archaeal and Bacterial Type Strains, Phase II (KMG-II): from individual species to whole genera.</title>
        <authorList>
            <person name="Goeker M."/>
        </authorList>
    </citation>
    <scope>NUCLEOTIDE SEQUENCE [LARGE SCALE GENOMIC DNA]</scope>
    <source>
        <strain evidence="2 3">CFPB 3232</strain>
    </source>
</reference>
<evidence type="ECO:0008006" key="4">
    <source>
        <dbReference type="Google" id="ProtNLM"/>
    </source>
</evidence>
<keyword evidence="3" id="KW-1185">Reference proteome</keyword>
<protein>
    <recommendedName>
        <fullName evidence="4">Sporulation related protein</fullName>
    </recommendedName>
</protein>
<dbReference type="OrthoDB" id="9153162at2"/>
<name>A0A328ZGP5_9BURK</name>
<sequence>MLRAAILVLLLANAGYYAWSQGLLRQWGWAPAEPTEPQRLEQQIQPENLRIGRPAGATEPAPPAAAPSAPAPAPTLIPAGDAASAAPAAAATEGACLQAGPFDARQAEALRAAAASLPGNAWSLDTMPIASRWMVYMGRFPDEETLEKKRAELRARKVAYDRPGPALEPGLSLGRFSTEEAAERALATLGAQGVRTARVVQERADATGYLLRLPAATPAMRAQAESQLRATLGGKPLRPCG</sequence>